<feature type="signal peptide" evidence="2">
    <location>
        <begin position="1"/>
        <end position="25"/>
    </location>
</feature>
<evidence type="ECO:0008006" key="5">
    <source>
        <dbReference type="Google" id="ProtNLM"/>
    </source>
</evidence>
<evidence type="ECO:0000313" key="3">
    <source>
        <dbReference type="EMBL" id="SFS37805.1"/>
    </source>
</evidence>
<proteinExistence type="predicted"/>
<name>A0A1I6PCI2_9ACTN</name>
<keyword evidence="2" id="KW-0732">Signal</keyword>
<keyword evidence="1" id="KW-1133">Transmembrane helix</keyword>
<sequence>MRKSTWILSGTAVVLVAASAVTRFAVYPEVHQLPSDTDSVFAYTGTASLLNAAALEQGDVANAFLSDIPVTVERHVKVVDTDGGTAVVSDDVTVAGPDGSELSSTAHRWSVDRTDLVNSPVPEGSDAEEHQGLVISWPLEPEEKDYTFWDPTTATEAPAVYDRTEDLEGRTAYVFVVEAAGPLGEPAIAERLPQALPKDLLAGIAQTLPADQLPPPEALEALPDPVPLTYAATVQRTAWIDSETGMVLDGSLEQTIVAQTAGPDGQPVTLAPVNAMSLQGTAEGVSERADDAAESARMLWLVRVLAPLGLLGAAIVLLAVAAALEIRARRGTGTPEPGAQTA</sequence>
<keyword evidence="1" id="KW-0812">Transmembrane</keyword>
<dbReference type="Pfam" id="PF11271">
    <property type="entry name" value="PorA"/>
    <property type="match status" value="1"/>
</dbReference>
<evidence type="ECO:0000313" key="4">
    <source>
        <dbReference type="Proteomes" id="UP000198873"/>
    </source>
</evidence>
<dbReference type="Proteomes" id="UP000198873">
    <property type="component" value="Unassembled WGS sequence"/>
</dbReference>
<feature type="transmembrane region" description="Helical" evidence="1">
    <location>
        <begin position="300"/>
        <end position="324"/>
    </location>
</feature>
<dbReference type="EMBL" id="FPAB01000001">
    <property type="protein sequence ID" value="SFS37805.1"/>
    <property type="molecule type" value="Genomic_DNA"/>
</dbReference>
<dbReference type="RefSeq" id="WP_093841982.1">
    <property type="nucleotide sequence ID" value="NZ_FPAB01000001.1"/>
</dbReference>
<evidence type="ECO:0000256" key="1">
    <source>
        <dbReference type="SAM" id="Phobius"/>
    </source>
</evidence>
<feature type="chain" id="PRO_5011578944" description="DUF3068 domain-containing protein" evidence="2">
    <location>
        <begin position="26"/>
        <end position="342"/>
    </location>
</feature>
<accession>A0A1I6PCI2</accession>
<gene>
    <name evidence="3" type="ORF">SAMN05444716_101413</name>
</gene>
<dbReference type="InterPro" id="IPR021424">
    <property type="entry name" value="PorA"/>
</dbReference>
<organism evidence="3 4">
    <name type="scientific">Streptomyces harbinensis</name>
    <dbReference type="NCBI Taxonomy" id="1176198"/>
    <lineage>
        <taxon>Bacteria</taxon>
        <taxon>Bacillati</taxon>
        <taxon>Actinomycetota</taxon>
        <taxon>Actinomycetes</taxon>
        <taxon>Kitasatosporales</taxon>
        <taxon>Streptomycetaceae</taxon>
        <taxon>Streptomyces</taxon>
    </lineage>
</organism>
<evidence type="ECO:0000256" key="2">
    <source>
        <dbReference type="SAM" id="SignalP"/>
    </source>
</evidence>
<dbReference type="AlphaFoldDB" id="A0A1I6PCI2"/>
<reference evidence="4" key="1">
    <citation type="submission" date="2016-10" db="EMBL/GenBank/DDBJ databases">
        <authorList>
            <person name="Varghese N."/>
            <person name="Submissions S."/>
        </authorList>
    </citation>
    <scope>NUCLEOTIDE SEQUENCE [LARGE SCALE GENOMIC DNA]</scope>
    <source>
        <strain evidence="4">CGMCC 4.7047</strain>
    </source>
</reference>
<dbReference type="STRING" id="1176198.SAMN05444716_101413"/>
<keyword evidence="4" id="KW-1185">Reference proteome</keyword>
<protein>
    <recommendedName>
        <fullName evidence="5">DUF3068 domain-containing protein</fullName>
    </recommendedName>
</protein>
<keyword evidence="1" id="KW-0472">Membrane</keyword>